<evidence type="ECO:0008006" key="4">
    <source>
        <dbReference type="Google" id="ProtNLM"/>
    </source>
</evidence>
<dbReference type="AlphaFoldDB" id="A0AAN8KPF1"/>
<name>A0AAN8KPF1_9TELE</name>
<organism evidence="2 3">
    <name type="scientific">Coregonus suidteri</name>
    <dbReference type="NCBI Taxonomy" id="861788"/>
    <lineage>
        <taxon>Eukaryota</taxon>
        <taxon>Metazoa</taxon>
        <taxon>Chordata</taxon>
        <taxon>Craniata</taxon>
        <taxon>Vertebrata</taxon>
        <taxon>Euteleostomi</taxon>
        <taxon>Actinopterygii</taxon>
        <taxon>Neopterygii</taxon>
        <taxon>Teleostei</taxon>
        <taxon>Protacanthopterygii</taxon>
        <taxon>Salmoniformes</taxon>
        <taxon>Salmonidae</taxon>
        <taxon>Coregoninae</taxon>
        <taxon>Coregonus</taxon>
    </lineage>
</organism>
<evidence type="ECO:0000256" key="1">
    <source>
        <dbReference type="SAM" id="SignalP"/>
    </source>
</evidence>
<comment type="caution">
    <text evidence="2">The sequence shown here is derived from an EMBL/GenBank/DDBJ whole genome shotgun (WGS) entry which is preliminary data.</text>
</comment>
<dbReference type="Proteomes" id="UP001356427">
    <property type="component" value="Unassembled WGS sequence"/>
</dbReference>
<evidence type="ECO:0000313" key="2">
    <source>
        <dbReference type="EMBL" id="KAK6295418.1"/>
    </source>
</evidence>
<feature type="signal peptide" evidence="1">
    <location>
        <begin position="1"/>
        <end position="21"/>
    </location>
</feature>
<reference evidence="2 3" key="1">
    <citation type="submission" date="2021-04" db="EMBL/GenBank/DDBJ databases">
        <authorList>
            <person name="De Guttry C."/>
            <person name="Zahm M."/>
            <person name="Klopp C."/>
            <person name="Cabau C."/>
            <person name="Louis A."/>
            <person name="Berthelot C."/>
            <person name="Parey E."/>
            <person name="Roest Crollius H."/>
            <person name="Montfort J."/>
            <person name="Robinson-Rechavi M."/>
            <person name="Bucao C."/>
            <person name="Bouchez O."/>
            <person name="Gislard M."/>
            <person name="Lluch J."/>
            <person name="Milhes M."/>
            <person name="Lampietro C."/>
            <person name="Lopez Roques C."/>
            <person name="Donnadieu C."/>
            <person name="Braasch I."/>
            <person name="Desvignes T."/>
            <person name="Postlethwait J."/>
            <person name="Bobe J."/>
            <person name="Wedekind C."/>
            <person name="Guiguen Y."/>
        </authorList>
    </citation>
    <scope>NUCLEOTIDE SEQUENCE [LARGE SCALE GENOMIC DNA]</scope>
    <source>
        <strain evidence="2">Cs_M1</strain>
        <tissue evidence="2">Blood</tissue>
    </source>
</reference>
<accession>A0AAN8KPF1</accession>
<protein>
    <recommendedName>
        <fullName evidence="4">Secreted protein</fullName>
    </recommendedName>
</protein>
<evidence type="ECO:0000313" key="3">
    <source>
        <dbReference type="Proteomes" id="UP001356427"/>
    </source>
</evidence>
<keyword evidence="1" id="KW-0732">Signal</keyword>
<gene>
    <name evidence="2" type="ORF">J4Q44_G00346440</name>
</gene>
<keyword evidence="3" id="KW-1185">Reference proteome</keyword>
<proteinExistence type="predicted"/>
<feature type="chain" id="PRO_5043043579" description="Secreted protein" evidence="1">
    <location>
        <begin position="22"/>
        <end position="85"/>
    </location>
</feature>
<dbReference type="EMBL" id="JAGTTL010000034">
    <property type="protein sequence ID" value="KAK6295418.1"/>
    <property type="molecule type" value="Genomic_DNA"/>
</dbReference>
<sequence length="85" mass="9321">MQDPTLSWAALWCSGLSPTLAFQQQQETASSLSLTIEYTKIGGNGDKCGEAESRKRLRQLEYFIGRCITACPLCGGPKTAHRRGE</sequence>